<dbReference type="RefSeq" id="WP_114792426.1">
    <property type="nucleotide sequence ID" value="NZ_CP139960.1"/>
</dbReference>
<accession>A0ABZ0W2G8</accession>
<protein>
    <submittedName>
        <fullName evidence="3">Gfo/Idh/MocA family oxidoreductase</fullName>
    </submittedName>
</protein>
<organism evidence="3 4">
    <name type="scientific">Niabella yanshanensis</name>
    <dbReference type="NCBI Taxonomy" id="577386"/>
    <lineage>
        <taxon>Bacteria</taxon>
        <taxon>Pseudomonadati</taxon>
        <taxon>Bacteroidota</taxon>
        <taxon>Chitinophagia</taxon>
        <taxon>Chitinophagales</taxon>
        <taxon>Chitinophagaceae</taxon>
        <taxon>Niabella</taxon>
    </lineage>
</organism>
<dbReference type="InterPro" id="IPR036291">
    <property type="entry name" value="NAD(P)-bd_dom_sf"/>
</dbReference>
<reference evidence="3 4" key="1">
    <citation type="submission" date="2023-12" db="EMBL/GenBank/DDBJ databases">
        <title>Genome sequencing and assembly of bacterial species from a model synthetic community.</title>
        <authorList>
            <person name="Hogle S.L."/>
        </authorList>
    </citation>
    <scope>NUCLEOTIDE SEQUENCE [LARGE SCALE GENOMIC DNA]</scope>
    <source>
        <strain evidence="3 4">HAMBI_3031</strain>
    </source>
</reference>
<proteinExistence type="predicted"/>
<dbReference type="InterPro" id="IPR043906">
    <property type="entry name" value="Gfo/Idh/MocA_OxRdtase_bact_C"/>
</dbReference>
<dbReference type="Pfam" id="PF19051">
    <property type="entry name" value="GFO_IDH_MocA_C2"/>
    <property type="match status" value="2"/>
</dbReference>
<dbReference type="SUPFAM" id="SSF55347">
    <property type="entry name" value="Glyceraldehyde-3-phosphate dehydrogenase-like, C-terminal domain"/>
    <property type="match status" value="1"/>
</dbReference>
<dbReference type="InterPro" id="IPR050463">
    <property type="entry name" value="Gfo/Idh/MocA_oxidrdct_glycsds"/>
</dbReference>
<name>A0ABZ0W2G8_9BACT</name>
<dbReference type="Pfam" id="PF01408">
    <property type="entry name" value="GFO_IDH_MocA"/>
    <property type="match status" value="1"/>
</dbReference>
<sequence>MSSNTKKGRRSFLKNSFTLTAGGILLQGAPTIVPSTVFGRNAPSNKINIAQIGCGRIARTHDLPETFRNDIARIIAIADVDKYRQQKGKELIEGWYAKKTGQVNYVNVRLYDDYHELLANKDIDAVIISTPDHWHAQPAMEAAMAGKHIYLQKPTSLTIEEGRHMSDVVRAKGVVFQLGSQQRSVNPWPQFKKACELVRNGRIGKLKEVHVGLPADPPGGNTAEMPVPRELNYDMWLGSTPYIYYTQDRVHHPTDLESRPGWLRLEQFGAGMITGWGVHHIDIAHWGMNTELTGPIEVSGAAQFPKAGLWNVHGDYEVEAKYANGVTMHVNSKNPNGVKFVGTDGWIFVSRGNVGVTATDPTSGDKAQPKAFNASNPAILDSVIKPNEVHLYESSEQHRNWLECIQNKKTTISPAEIAHRSCSACLVAFAAMKMGTKLYWDPVKEVFKNNDEANKLLSRPQRHPYGTSYVYNKFKK</sequence>
<evidence type="ECO:0000313" key="4">
    <source>
        <dbReference type="Proteomes" id="UP001325680"/>
    </source>
</evidence>
<feature type="domain" description="Gfo/Idh/MocA-like oxidoreductase bacterial type C-terminal" evidence="2">
    <location>
        <begin position="390"/>
        <end position="465"/>
    </location>
</feature>
<dbReference type="Proteomes" id="UP001325680">
    <property type="component" value="Chromosome"/>
</dbReference>
<feature type="domain" description="Gfo/Idh/MocA-like oxidoreductase bacterial type C-terminal" evidence="2">
    <location>
        <begin position="223"/>
        <end position="347"/>
    </location>
</feature>
<evidence type="ECO:0000313" key="3">
    <source>
        <dbReference type="EMBL" id="WQD37401.1"/>
    </source>
</evidence>
<dbReference type="PANTHER" id="PTHR43818">
    <property type="entry name" value="BCDNA.GH03377"/>
    <property type="match status" value="1"/>
</dbReference>
<evidence type="ECO:0000259" key="1">
    <source>
        <dbReference type="Pfam" id="PF01408"/>
    </source>
</evidence>
<dbReference type="InterPro" id="IPR000683">
    <property type="entry name" value="Gfo/Idh/MocA-like_OxRdtase_N"/>
</dbReference>
<feature type="domain" description="Gfo/Idh/MocA-like oxidoreductase N-terminal" evidence="1">
    <location>
        <begin position="47"/>
        <end position="179"/>
    </location>
</feature>
<dbReference type="PANTHER" id="PTHR43818:SF5">
    <property type="entry name" value="OXIDOREDUCTASE FAMILY PROTEIN"/>
    <property type="match status" value="1"/>
</dbReference>
<keyword evidence="4" id="KW-1185">Reference proteome</keyword>
<dbReference type="Gene3D" id="3.30.360.10">
    <property type="entry name" value="Dihydrodipicolinate Reductase, domain 2"/>
    <property type="match status" value="1"/>
</dbReference>
<dbReference type="EMBL" id="CP139960">
    <property type="protein sequence ID" value="WQD37401.1"/>
    <property type="molecule type" value="Genomic_DNA"/>
</dbReference>
<dbReference type="Gene3D" id="3.40.50.720">
    <property type="entry name" value="NAD(P)-binding Rossmann-like Domain"/>
    <property type="match status" value="1"/>
</dbReference>
<evidence type="ECO:0000259" key="2">
    <source>
        <dbReference type="Pfam" id="PF19051"/>
    </source>
</evidence>
<dbReference type="SUPFAM" id="SSF51735">
    <property type="entry name" value="NAD(P)-binding Rossmann-fold domains"/>
    <property type="match status" value="1"/>
</dbReference>
<gene>
    <name evidence="3" type="ORF">U0035_17165</name>
</gene>